<feature type="region of interest" description="Disordered" evidence="1">
    <location>
        <begin position="406"/>
        <end position="454"/>
    </location>
</feature>
<dbReference type="CDD" id="cd02859">
    <property type="entry name" value="E_set_AMPKbeta_like_N"/>
    <property type="match status" value="1"/>
</dbReference>
<feature type="compositionally biased region" description="Basic residues" evidence="1">
    <location>
        <begin position="1"/>
        <end position="14"/>
    </location>
</feature>
<dbReference type="EMBL" id="VCHE01000040">
    <property type="protein sequence ID" value="KAB2574704.1"/>
    <property type="molecule type" value="Genomic_DNA"/>
</dbReference>
<dbReference type="OrthoDB" id="5350410at2759"/>
<dbReference type="InterPro" id="IPR014756">
    <property type="entry name" value="Ig_E-set"/>
</dbReference>
<feature type="compositionally biased region" description="Basic and acidic residues" evidence="1">
    <location>
        <begin position="562"/>
        <end position="571"/>
    </location>
</feature>
<keyword evidence="3" id="KW-1185">Reference proteome</keyword>
<name>A0A5N5DC73_9PEZI</name>
<dbReference type="SUPFAM" id="SSF81296">
    <property type="entry name" value="E set domains"/>
    <property type="match status" value="1"/>
</dbReference>
<feature type="region of interest" description="Disordered" evidence="1">
    <location>
        <begin position="1"/>
        <end position="32"/>
    </location>
</feature>
<evidence type="ECO:0008006" key="4">
    <source>
        <dbReference type="Google" id="ProtNLM"/>
    </source>
</evidence>
<dbReference type="AlphaFoldDB" id="A0A5N5DC73"/>
<evidence type="ECO:0000313" key="2">
    <source>
        <dbReference type="EMBL" id="KAB2574704.1"/>
    </source>
</evidence>
<dbReference type="Proteomes" id="UP000325902">
    <property type="component" value="Unassembled WGS sequence"/>
</dbReference>
<evidence type="ECO:0000256" key="1">
    <source>
        <dbReference type="SAM" id="MobiDB-lite"/>
    </source>
</evidence>
<feature type="compositionally biased region" description="Low complexity" evidence="1">
    <location>
        <begin position="409"/>
        <end position="425"/>
    </location>
</feature>
<dbReference type="InterPro" id="IPR013783">
    <property type="entry name" value="Ig-like_fold"/>
</dbReference>
<sequence length="665" mass="72646">MPLRKQPPKHRRPYLKPAASEADLRGTNRPPQTIRHVASKSSFRLHRPSYYLLRQTTLLDEMDLSRPKVSVTITFSVPGTHPPVYVASSLTNPPWAPVEMSIKDERTPAGDLVFEKSFDAVESGEYQYKFRLGPGDWWVCDENAPIVSDEAGNRNNLLVVTPPQSPALDRGETSSARSTLSTPEVENLATTDEPKDGEGSGSPLDTAPDPLPSTVVDQVPNAEQPAYSDKKPASLMEEASKSTAEAEPAVESEPAEANPSHTKLDSQKPVLLPSVVIEKTDDKPAYGDDLGANATQGQQEAHAKRAADAEPDKVVVTGDVEEPKELSKLRLVPKSEIPAEISNAEDQHSPLLPHEAFEPLADEAPLLPHERSTSVSNTESEDDEDAVASTDFAPVEFDGDIPLFRHESISLASSDSPPRSPSQSRPKSHASLKDMMDEEDVNDPSIEPFPTRRETIYEHLQGLANRMEVDCSLPEASETSPRRKNSRSSSEMLPPPSPLDSIKEDEEIEEEDLNKSPSLVAPAHLVDQSVAAEPTPPLTPKNDVHATRQDRADSLVTVTGEDTPKDVKDQASDTDSSKSQLDEPIELPELRPSSLRPASMRPPSLAPPVGNRDISRPGTSHSAKITPNKQSSSFMINFWNSLFGSWLAPVVRWFSRVCGGRKRAT</sequence>
<feature type="compositionally biased region" description="Polar residues" evidence="1">
    <location>
        <begin position="617"/>
        <end position="627"/>
    </location>
</feature>
<dbReference type="Gene3D" id="2.60.40.10">
    <property type="entry name" value="Immunoglobulins"/>
    <property type="match status" value="1"/>
</dbReference>
<comment type="caution">
    <text evidence="2">The sequence shown here is derived from an EMBL/GenBank/DDBJ whole genome shotgun (WGS) entry which is preliminary data.</text>
</comment>
<feature type="region of interest" description="Disordered" evidence="1">
    <location>
        <begin position="468"/>
        <end position="627"/>
    </location>
</feature>
<feature type="compositionally biased region" description="Polar residues" evidence="1">
    <location>
        <begin position="173"/>
        <end position="190"/>
    </location>
</feature>
<feature type="region of interest" description="Disordered" evidence="1">
    <location>
        <begin position="157"/>
        <end position="394"/>
    </location>
</feature>
<evidence type="ECO:0000313" key="3">
    <source>
        <dbReference type="Proteomes" id="UP000325902"/>
    </source>
</evidence>
<feature type="compositionally biased region" description="Acidic residues" evidence="1">
    <location>
        <begin position="503"/>
        <end position="512"/>
    </location>
</feature>
<reference evidence="2 3" key="1">
    <citation type="journal article" date="2019" name="Sci. Rep.">
        <title>A multi-omics analysis of the grapevine pathogen Lasiodiplodia theobromae reveals that temperature affects the expression of virulence- and pathogenicity-related genes.</title>
        <authorList>
            <person name="Felix C."/>
            <person name="Meneses R."/>
            <person name="Goncalves M.F.M."/>
            <person name="Tilleman L."/>
            <person name="Duarte A.S."/>
            <person name="Jorrin-Novo J.V."/>
            <person name="Van de Peer Y."/>
            <person name="Deforce D."/>
            <person name="Van Nieuwerburgh F."/>
            <person name="Esteves A.C."/>
            <person name="Alves A."/>
        </authorList>
    </citation>
    <scope>NUCLEOTIDE SEQUENCE [LARGE SCALE GENOMIC DNA]</scope>
    <source>
        <strain evidence="2 3">LA-SOL3</strain>
    </source>
</reference>
<protein>
    <recommendedName>
        <fullName evidence="4">AMP-activated protein kinase glycogen-binding domain-containing protein</fullName>
    </recommendedName>
</protein>
<organism evidence="2 3">
    <name type="scientific">Lasiodiplodia theobromae</name>
    <dbReference type="NCBI Taxonomy" id="45133"/>
    <lineage>
        <taxon>Eukaryota</taxon>
        <taxon>Fungi</taxon>
        <taxon>Dikarya</taxon>
        <taxon>Ascomycota</taxon>
        <taxon>Pezizomycotina</taxon>
        <taxon>Dothideomycetes</taxon>
        <taxon>Dothideomycetes incertae sedis</taxon>
        <taxon>Botryosphaeriales</taxon>
        <taxon>Botryosphaeriaceae</taxon>
        <taxon>Lasiodiplodia</taxon>
    </lineage>
</organism>
<proteinExistence type="predicted"/>
<feature type="compositionally biased region" description="Basic and acidic residues" evidence="1">
    <location>
        <begin position="301"/>
        <end position="313"/>
    </location>
</feature>
<gene>
    <name evidence="2" type="ORF">DBV05_g6678</name>
</gene>
<feature type="compositionally biased region" description="Basic and acidic residues" evidence="1">
    <location>
        <begin position="542"/>
        <end position="553"/>
    </location>
</feature>
<accession>A0A5N5DC73</accession>